<evidence type="ECO:0000313" key="1">
    <source>
        <dbReference type="EMBL" id="GHB26299.1"/>
    </source>
</evidence>
<reference evidence="2" key="1">
    <citation type="journal article" date="2019" name="Int. J. Syst. Evol. Microbiol.">
        <title>The Global Catalogue of Microorganisms (GCM) 10K type strain sequencing project: providing services to taxonomists for standard genome sequencing and annotation.</title>
        <authorList>
            <consortium name="The Broad Institute Genomics Platform"/>
            <consortium name="The Broad Institute Genome Sequencing Center for Infectious Disease"/>
            <person name="Wu L."/>
            <person name="Ma J."/>
        </authorList>
    </citation>
    <scope>NUCLEOTIDE SEQUENCE [LARGE SCALE GENOMIC DNA]</scope>
    <source>
        <strain evidence="2">KCTC 12861</strain>
    </source>
</reference>
<sequence>MTDKTANQLFKRTNLKVSFGVKGRLSSMKLYSSVCIFITEYETLLLSHATTTMLHFTDKNIPQVIAFF</sequence>
<gene>
    <name evidence="1" type="ORF">GCM10007094_13130</name>
</gene>
<evidence type="ECO:0000313" key="2">
    <source>
        <dbReference type="Proteomes" id="UP000637980"/>
    </source>
</evidence>
<keyword evidence="2" id="KW-1185">Reference proteome</keyword>
<dbReference type="Proteomes" id="UP000637980">
    <property type="component" value="Unassembled WGS sequence"/>
</dbReference>
<accession>A0ABQ3E4M4</accession>
<protein>
    <submittedName>
        <fullName evidence="1">Uncharacterized protein</fullName>
    </submittedName>
</protein>
<dbReference type="EMBL" id="BMXE01000002">
    <property type="protein sequence ID" value="GHB26299.1"/>
    <property type="molecule type" value="Genomic_DNA"/>
</dbReference>
<proteinExistence type="predicted"/>
<organism evidence="1 2">
    <name type="scientific">Pseudovibrio japonicus</name>
    <dbReference type="NCBI Taxonomy" id="366534"/>
    <lineage>
        <taxon>Bacteria</taxon>
        <taxon>Pseudomonadati</taxon>
        <taxon>Pseudomonadota</taxon>
        <taxon>Alphaproteobacteria</taxon>
        <taxon>Hyphomicrobiales</taxon>
        <taxon>Stappiaceae</taxon>
        <taxon>Pseudovibrio</taxon>
    </lineage>
</organism>
<comment type="caution">
    <text evidence="1">The sequence shown here is derived from an EMBL/GenBank/DDBJ whole genome shotgun (WGS) entry which is preliminary data.</text>
</comment>
<name>A0ABQ3E4M4_9HYPH</name>